<keyword evidence="5" id="KW-1185">Reference proteome</keyword>
<dbReference type="PROSITE" id="PS50883">
    <property type="entry name" value="EAL"/>
    <property type="match status" value="1"/>
</dbReference>
<feature type="domain" description="EAL" evidence="2">
    <location>
        <begin position="503"/>
        <end position="756"/>
    </location>
</feature>
<reference evidence="4 5" key="1">
    <citation type="submission" date="2024-06" db="EMBL/GenBank/DDBJ databases">
        <authorList>
            <person name="Steensen K."/>
            <person name="Seneca J."/>
            <person name="Bartlau N."/>
            <person name="Yu A.X."/>
            <person name="Polz M.F."/>
        </authorList>
    </citation>
    <scope>NUCLEOTIDE SEQUENCE [LARGE SCALE GENOMIC DNA]</scope>
    <source>
        <strain evidence="4 5">1F146</strain>
    </source>
</reference>
<evidence type="ECO:0000313" key="5">
    <source>
        <dbReference type="Proteomes" id="UP001569151"/>
    </source>
</evidence>
<dbReference type="InterPro" id="IPR035919">
    <property type="entry name" value="EAL_sf"/>
</dbReference>
<dbReference type="CDD" id="cd01948">
    <property type="entry name" value="EAL"/>
    <property type="match status" value="1"/>
</dbReference>
<keyword evidence="1" id="KW-0472">Membrane</keyword>
<dbReference type="Pfam" id="PF00990">
    <property type="entry name" value="GGDEF"/>
    <property type="match status" value="1"/>
</dbReference>
<dbReference type="SMART" id="SM00052">
    <property type="entry name" value="EAL"/>
    <property type="match status" value="1"/>
</dbReference>
<dbReference type="NCBIfam" id="TIGR00254">
    <property type="entry name" value="GGDEF"/>
    <property type="match status" value="1"/>
</dbReference>
<evidence type="ECO:0000259" key="3">
    <source>
        <dbReference type="PROSITE" id="PS50887"/>
    </source>
</evidence>
<dbReference type="InterPro" id="IPR043128">
    <property type="entry name" value="Rev_trsase/Diguanyl_cyclase"/>
</dbReference>
<organism evidence="4 5">
    <name type="scientific">Vibrio bivalvicida</name>
    <dbReference type="NCBI Taxonomy" id="1276888"/>
    <lineage>
        <taxon>Bacteria</taxon>
        <taxon>Pseudomonadati</taxon>
        <taxon>Pseudomonadota</taxon>
        <taxon>Gammaproteobacteria</taxon>
        <taxon>Vibrionales</taxon>
        <taxon>Vibrionaceae</taxon>
        <taxon>Vibrio</taxon>
        <taxon>Vibrio oreintalis group</taxon>
    </lineage>
</organism>
<dbReference type="Gene3D" id="3.20.20.450">
    <property type="entry name" value="EAL domain"/>
    <property type="match status" value="1"/>
</dbReference>
<feature type="domain" description="GGDEF" evidence="3">
    <location>
        <begin position="363"/>
        <end position="494"/>
    </location>
</feature>
<keyword evidence="1" id="KW-0812">Transmembrane</keyword>
<dbReference type="CDD" id="cd18773">
    <property type="entry name" value="PDC1_HK_sensor"/>
    <property type="match status" value="1"/>
</dbReference>
<dbReference type="Proteomes" id="UP001569151">
    <property type="component" value="Unassembled WGS sequence"/>
</dbReference>
<dbReference type="InterPro" id="IPR050706">
    <property type="entry name" value="Cyclic-di-GMP_PDE-like"/>
</dbReference>
<dbReference type="EMBL" id="JBGOOS010000016">
    <property type="protein sequence ID" value="MEZ8209625.1"/>
    <property type="molecule type" value="Genomic_DNA"/>
</dbReference>
<name>A0ABV4MJ73_9VIBR</name>
<dbReference type="PROSITE" id="PS50887">
    <property type="entry name" value="GGDEF"/>
    <property type="match status" value="1"/>
</dbReference>
<dbReference type="CDD" id="cd01949">
    <property type="entry name" value="GGDEF"/>
    <property type="match status" value="1"/>
</dbReference>
<dbReference type="SUPFAM" id="SSF55073">
    <property type="entry name" value="Nucleotide cyclase"/>
    <property type="match status" value="1"/>
</dbReference>
<gene>
    <name evidence="4" type="ORF">ACED39_12625</name>
</gene>
<evidence type="ECO:0000256" key="1">
    <source>
        <dbReference type="SAM" id="Phobius"/>
    </source>
</evidence>
<feature type="transmembrane region" description="Helical" evidence="1">
    <location>
        <begin position="7"/>
        <end position="31"/>
    </location>
</feature>
<dbReference type="Gene3D" id="3.30.70.270">
    <property type="match status" value="1"/>
</dbReference>
<sequence length="758" mass="86766">MAFIKKNIWLAFYLILFLWTVATFGAVYHLYHDNYRDYAERQQNLTSLTARAFDSSLTQFKTILDIVGTYLTSFDVYAENEDTYELLSETVDLDNAIISVTLYSVDGDAIVTAPQVVGSHKNLLSQPETRETFQQALVSKNTVIGRTYYHAKLDRLIVPFRKLLMGENGSPMYVLEIAVSLKDGFHYFRTYSKTAQGRDYDIFLYREQDRFFQIAPREKIYDRSVYKYQIRQRDVDLSVAKLQRLTGLSIKEIKSSGHVVVHEVDHPERRSISAATYIDRYGLWVATEVKKRVVISSFLSQLPVIVLLYLIGIVVMFFLFRSIATNERRKQKELSYQAHHDYLTGIENLFSFDKALSSFLPTASYSVLSLNIDGFKVINDNFGNQAGDTVLKSVVYRLKECIDSEHKLYRFGGDEFVVLTNSIDETYLTRLGDRLCDTFEQPFAFRELEIELTCSVSIAVNLGGEFSGDEVKRNAELAMAVAKKARSSVIFYQERFLHEYIERSRIELALKGAIDRSELFVVYQPQVNALKELRGVEALLRWEHPELGLIPPDKFIAVAENCGFMPRLGDFVLERALSDMSQLFKDTNSQFDVAINVSVKQLNNEGFVSKVLKLVHKYKFEQRSLILEVTESVFVEDLHKITAVLGELKRHSIRVSLDDFGTGYSSLSLLKHLPICEVKIDKSFVSDMLSNDKSYSMLASVIHMSQQLGLATVAEGVETPKEVAALRQLGCDIYQGFFFAKPMRLECLKEYVKQHIHH</sequence>
<dbReference type="RefSeq" id="WP_371719146.1">
    <property type="nucleotide sequence ID" value="NZ_JBGOOF010000018.1"/>
</dbReference>
<evidence type="ECO:0000313" key="4">
    <source>
        <dbReference type="EMBL" id="MEZ8209625.1"/>
    </source>
</evidence>
<dbReference type="PANTHER" id="PTHR33121:SF70">
    <property type="entry name" value="SIGNALING PROTEIN YKOW"/>
    <property type="match status" value="1"/>
</dbReference>
<dbReference type="InterPro" id="IPR001633">
    <property type="entry name" value="EAL_dom"/>
</dbReference>
<evidence type="ECO:0000259" key="2">
    <source>
        <dbReference type="PROSITE" id="PS50883"/>
    </source>
</evidence>
<accession>A0ABV4MJ73</accession>
<dbReference type="SUPFAM" id="SSF141868">
    <property type="entry name" value="EAL domain-like"/>
    <property type="match status" value="1"/>
</dbReference>
<proteinExistence type="predicted"/>
<feature type="transmembrane region" description="Helical" evidence="1">
    <location>
        <begin position="298"/>
        <end position="320"/>
    </location>
</feature>
<protein>
    <submittedName>
        <fullName evidence="4">Bifunctional diguanylate cyclase/phosphodiesterase</fullName>
    </submittedName>
</protein>
<keyword evidence="1" id="KW-1133">Transmembrane helix</keyword>
<dbReference type="PANTHER" id="PTHR33121">
    <property type="entry name" value="CYCLIC DI-GMP PHOSPHODIESTERASE PDEF"/>
    <property type="match status" value="1"/>
</dbReference>
<dbReference type="InterPro" id="IPR029787">
    <property type="entry name" value="Nucleotide_cyclase"/>
</dbReference>
<dbReference type="InterPro" id="IPR000160">
    <property type="entry name" value="GGDEF_dom"/>
</dbReference>
<comment type="caution">
    <text evidence="4">The sequence shown here is derived from an EMBL/GenBank/DDBJ whole genome shotgun (WGS) entry which is preliminary data.</text>
</comment>
<dbReference type="Pfam" id="PF00563">
    <property type="entry name" value="EAL"/>
    <property type="match status" value="1"/>
</dbReference>
<dbReference type="SMART" id="SM00267">
    <property type="entry name" value="GGDEF"/>
    <property type="match status" value="1"/>
</dbReference>